<dbReference type="InterPro" id="IPR011659">
    <property type="entry name" value="WD40"/>
</dbReference>
<accession>A0AA49GUB0</accession>
<name>A0AA49GUB0_9BACT</name>
<dbReference type="Pfam" id="PF07676">
    <property type="entry name" value="PD40"/>
    <property type="match status" value="7"/>
</dbReference>
<dbReference type="PANTHER" id="PTHR36842:SF1">
    <property type="entry name" value="PROTEIN TOLB"/>
    <property type="match status" value="1"/>
</dbReference>
<dbReference type="GO" id="GO:0016810">
    <property type="term" value="F:hydrolase activity, acting on carbon-nitrogen (but not peptide) bonds"/>
    <property type="evidence" value="ECO:0007669"/>
    <property type="project" value="InterPro"/>
</dbReference>
<dbReference type="Gene3D" id="2.30.40.10">
    <property type="entry name" value="Urease, subunit C, domain 1"/>
    <property type="match status" value="1"/>
</dbReference>
<protein>
    <submittedName>
        <fullName evidence="3">DPP IV N-terminal domain-containing protein</fullName>
    </submittedName>
</protein>
<dbReference type="Gene3D" id="2.120.10.30">
    <property type="entry name" value="TolB, C-terminal domain"/>
    <property type="match status" value="3"/>
</dbReference>
<reference evidence="3" key="1">
    <citation type="journal article" date="2023" name="Comput. Struct. Biotechnol. J.">
        <title>Discovery of a novel marine Bacteroidetes with a rich repertoire of carbohydrate-active enzymes.</title>
        <authorList>
            <person name="Chen B."/>
            <person name="Liu G."/>
            <person name="Chen Q."/>
            <person name="Wang H."/>
            <person name="Liu L."/>
            <person name="Tang K."/>
        </authorList>
    </citation>
    <scope>NUCLEOTIDE SEQUENCE</scope>
    <source>
        <strain evidence="3">TK19036</strain>
    </source>
</reference>
<dbReference type="SUPFAM" id="SSF69304">
    <property type="entry name" value="Tricorn protease N-terminal domain"/>
    <property type="match status" value="2"/>
</dbReference>
<dbReference type="PANTHER" id="PTHR36842">
    <property type="entry name" value="PROTEIN TOLB HOMOLOG"/>
    <property type="match status" value="1"/>
</dbReference>
<dbReference type="EMBL" id="CP120682">
    <property type="protein sequence ID" value="WKN39361.1"/>
    <property type="molecule type" value="Genomic_DNA"/>
</dbReference>
<evidence type="ECO:0000313" key="3">
    <source>
        <dbReference type="EMBL" id="WKN39361.1"/>
    </source>
</evidence>
<dbReference type="AlphaFoldDB" id="A0AA49GUB0"/>
<proteinExistence type="inferred from homology"/>
<dbReference type="InterPro" id="IPR011042">
    <property type="entry name" value="6-blade_b-propeller_TolB-like"/>
</dbReference>
<dbReference type="Gene3D" id="1.20.58.520">
    <property type="entry name" value="Amidohydrolase"/>
    <property type="match status" value="1"/>
</dbReference>
<evidence type="ECO:0000259" key="2">
    <source>
        <dbReference type="Pfam" id="PF01979"/>
    </source>
</evidence>
<dbReference type="Pfam" id="PF01979">
    <property type="entry name" value="Amidohydro_1"/>
    <property type="match status" value="1"/>
</dbReference>
<sequence length="999" mass="110033">MHQSSPFQLSTLFLLGLLACCSYKEDTTSTNENIIPVHLKEGTNMAAVLSPDKQTIALDLQGTIWLMPASGGEATAITDELGDCHEPAWSPDGRRIAFHSYQDGNYHIWTVEKDGSQLTQITDGLYDDREPDWSPTGDTIVFSSDRNGNYDIWQVSLSDLTLTPITQNEGNDYNPSVSSHNGQVAFVSERSEAPGIYLASPSEEKLLAPSEMHLAAPSWNETNSLITFIAYNGESSIMYVANAGSEDVQQTSIQGEDIFPFRTSWLNDSTFLYTADGKIKKRTLGKEGFETIAFEATVNLNRPKYTRKTYNFDSQEMRTPMGIMGPVVSPDGNSVAFTALSNLYIQQIGGELTQVTDDAFVDLDPDWSPDGQSLVFSSDRGGKMDLWMQDLGSGQVKQLTDIEESALAPSFSPDGKQIAFYATDARNVWGSGTLNILNIASGEITDIHAPVFVPSKPSWSPDGQTIALMALQPASTRYREGMSEILLLSVHGDEERYVTPDSTRNPAIRSKNGPLWSPNGHKIAYIQDGVLWTVAVNPRGEIIGIPQQITEELAAKPSWAGDSKTLVYIATDHLKKINIDTGEQENIPIDLEWKPEIGEGSYIIHAGKLFNGLDSTYMEDIDILVEGHRIKEIARHKERSDIPVIDASDQVVMPGLFEMHTHQHASVGERLGRIWLSYGITSVREPGADPYDALERKEAWNSGTRSGPREFFTGGLTDGGRVYYGLANSVIHGPHMKLELERAEKLGYDLIKTYVRMPDSIQKEITSAAHRIGIPVSSHEIFPSTKYNVDAVEHIRGTSRRGYSMKQSELNRTYDDVIQLLAQSGMNITPTIGLQGGFFLMMEKDPTLIKNKQLNALYSQNYVGELATAFPRIKAIRPSYGANFDDIYLTMVSIIQAGGHMTAGTDSPFIPYGTSLHVELQLFVEAGLSPFQALQAATIKSAETIGVANDLGSVEEGKLADLVIIDGDPLRNIKDAWNVTTVVKNGIQYDIEELLKTSN</sequence>
<comment type="similarity">
    <text evidence="1">Belongs to the TolB family.</text>
</comment>
<organism evidence="3">
    <name type="scientific">Roseihalotalea indica</name>
    <dbReference type="NCBI Taxonomy" id="2867963"/>
    <lineage>
        <taxon>Bacteria</taxon>
        <taxon>Pseudomonadati</taxon>
        <taxon>Bacteroidota</taxon>
        <taxon>Cytophagia</taxon>
        <taxon>Cytophagales</taxon>
        <taxon>Catalimonadaceae</taxon>
        <taxon>Roseihalotalea</taxon>
    </lineage>
</organism>
<dbReference type="SUPFAM" id="SSF51338">
    <property type="entry name" value="Composite domain of metallo-dependent hydrolases"/>
    <property type="match status" value="1"/>
</dbReference>
<dbReference type="InterPro" id="IPR032466">
    <property type="entry name" value="Metal_Hydrolase"/>
</dbReference>
<dbReference type="InterPro" id="IPR011059">
    <property type="entry name" value="Metal-dep_hydrolase_composite"/>
</dbReference>
<gene>
    <name evidence="3" type="ORF">K4G66_11730</name>
</gene>
<evidence type="ECO:0000256" key="1">
    <source>
        <dbReference type="ARBA" id="ARBA00009820"/>
    </source>
</evidence>
<dbReference type="Gene3D" id="3.40.50.10910">
    <property type="entry name" value="Amidohydrolase"/>
    <property type="match status" value="1"/>
</dbReference>
<dbReference type="InterPro" id="IPR006680">
    <property type="entry name" value="Amidohydro-rel"/>
</dbReference>
<dbReference type="Gene3D" id="3.30.110.90">
    <property type="entry name" value="Amidohydrolase"/>
    <property type="match status" value="1"/>
</dbReference>
<reference evidence="3" key="2">
    <citation type="journal article" date="2024" name="Antonie Van Leeuwenhoek">
        <title>Roseihalotalea indica gen. nov., sp. nov., a halophilic Bacteroidetes from mesopelagic Southwest Indian Ocean with higher carbohydrate metabolic potential.</title>
        <authorList>
            <person name="Chen B."/>
            <person name="Zhang M."/>
            <person name="Lin D."/>
            <person name="Ye J."/>
            <person name="Tang K."/>
        </authorList>
    </citation>
    <scope>NUCLEOTIDE SEQUENCE</scope>
    <source>
        <strain evidence="3">TK19036</strain>
    </source>
</reference>
<dbReference type="SUPFAM" id="SSF51556">
    <property type="entry name" value="Metallo-dependent hydrolases"/>
    <property type="match status" value="1"/>
</dbReference>
<feature type="domain" description="Amidohydrolase-related" evidence="2">
    <location>
        <begin position="893"/>
        <end position="986"/>
    </location>
</feature>